<organism evidence="1 2">
    <name type="scientific">Sordaria brevicollis</name>
    <dbReference type="NCBI Taxonomy" id="83679"/>
    <lineage>
        <taxon>Eukaryota</taxon>
        <taxon>Fungi</taxon>
        <taxon>Dikarya</taxon>
        <taxon>Ascomycota</taxon>
        <taxon>Pezizomycotina</taxon>
        <taxon>Sordariomycetes</taxon>
        <taxon>Sordariomycetidae</taxon>
        <taxon>Sordariales</taxon>
        <taxon>Sordariaceae</taxon>
        <taxon>Sordaria</taxon>
    </lineage>
</organism>
<keyword evidence="2" id="KW-1185">Reference proteome</keyword>
<proteinExistence type="predicted"/>
<comment type="caution">
    <text evidence="1">The sequence shown here is derived from an EMBL/GenBank/DDBJ whole genome shotgun (WGS) entry which is preliminary data.</text>
</comment>
<sequence length="59" mass="6548">VPGIRNTSRVVGCRGSNQYGCLLEARSRSSHRGCFTSKTQTRYSISLYSVSFIFTDIAL</sequence>
<name>A0AAE0PCD8_SORBR</name>
<protein>
    <submittedName>
        <fullName evidence="1">Uncharacterized protein</fullName>
    </submittedName>
</protein>
<dbReference type="AlphaFoldDB" id="A0AAE0PCD8"/>
<accession>A0AAE0PCD8</accession>
<gene>
    <name evidence="1" type="ORF">B0T20DRAFT_355960</name>
</gene>
<reference evidence="1" key="1">
    <citation type="journal article" date="2023" name="Mol. Phylogenet. Evol.">
        <title>Genome-scale phylogeny and comparative genomics of the fungal order Sordariales.</title>
        <authorList>
            <person name="Hensen N."/>
            <person name="Bonometti L."/>
            <person name="Westerberg I."/>
            <person name="Brannstrom I.O."/>
            <person name="Guillou S."/>
            <person name="Cros-Aarteil S."/>
            <person name="Calhoun S."/>
            <person name="Haridas S."/>
            <person name="Kuo A."/>
            <person name="Mondo S."/>
            <person name="Pangilinan J."/>
            <person name="Riley R."/>
            <person name="LaButti K."/>
            <person name="Andreopoulos B."/>
            <person name="Lipzen A."/>
            <person name="Chen C."/>
            <person name="Yan M."/>
            <person name="Daum C."/>
            <person name="Ng V."/>
            <person name="Clum A."/>
            <person name="Steindorff A."/>
            <person name="Ohm R.A."/>
            <person name="Martin F."/>
            <person name="Silar P."/>
            <person name="Natvig D.O."/>
            <person name="Lalanne C."/>
            <person name="Gautier V."/>
            <person name="Ament-Velasquez S.L."/>
            <person name="Kruys A."/>
            <person name="Hutchinson M.I."/>
            <person name="Powell A.J."/>
            <person name="Barry K."/>
            <person name="Miller A.N."/>
            <person name="Grigoriev I.V."/>
            <person name="Debuchy R."/>
            <person name="Gladieux P."/>
            <person name="Hiltunen Thoren M."/>
            <person name="Johannesson H."/>
        </authorList>
    </citation>
    <scope>NUCLEOTIDE SEQUENCE</scope>
    <source>
        <strain evidence="1">FGSC 1904</strain>
    </source>
</reference>
<evidence type="ECO:0000313" key="2">
    <source>
        <dbReference type="Proteomes" id="UP001281003"/>
    </source>
</evidence>
<reference evidence="1" key="2">
    <citation type="submission" date="2023-07" db="EMBL/GenBank/DDBJ databases">
        <authorList>
            <consortium name="Lawrence Berkeley National Laboratory"/>
            <person name="Haridas S."/>
            <person name="Hensen N."/>
            <person name="Bonometti L."/>
            <person name="Westerberg I."/>
            <person name="Brannstrom I.O."/>
            <person name="Guillou S."/>
            <person name="Cros-Aarteil S."/>
            <person name="Calhoun S."/>
            <person name="Kuo A."/>
            <person name="Mondo S."/>
            <person name="Pangilinan J."/>
            <person name="Riley R."/>
            <person name="LaButti K."/>
            <person name="Andreopoulos B."/>
            <person name="Lipzen A."/>
            <person name="Chen C."/>
            <person name="Yanf M."/>
            <person name="Daum C."/>
            <person name="Ng V."/>
            <person name="Clum A."/>
            <person name="Steindorff A."/>
            <person name="Ohm R."/>
            <person name="Martin F."/>
            <person name="Silar P."/>
            <person name="Natvig D."/>
            <person name="Lalanne C."/>
            <person name="Gautier V."/>
            <person name="Ament-velasquez S.L."/>
            <person name="Kruys A."/>
            <person name="Hutchinson M.I."/>
            <person name="Powell A.J."/>
            <person name="Barry K."/>
            <person name="Miller A.N."/>
            <person name="Grigoriev I.V."/>
            <person name="Debuchy R."/>
            <person name="Gladieux P."/>
            <person name="Thoren M.H."/>
            <person name="Johannesson H."/>
        </authorList>
    </citation>
    <scope>NUCLEOTIDE SEQUENCE</scope>
    <source>
        <strain evidence="1">FGSC 1904</strain>
    </source>
</reference>
<dbReference type="EMBL" id="JAUTDP010000008">
    <property type="protein sequence ID" value="KAK3397334.1"/>
    <property type="molecule type" value="Genomic_DNA"/>
</dbReference>
<evidence type="ECO:0000313" key="1">
    <source>
        <dbReference type="EMBL" id="KAK3397334.1"/>
    </source>
</evidence>
<feature type="non-terminal residue" evidence="1">
    <location>
        <position position="1"/>
    </location>
</feature>
<dbReference type="Proteomes" id="UP001281003">
    <property type="component" value="Unassembled WGS sequence"/>
</dbReference>